<dbReference type="PANTHER" id="PTHR32154:SF0">
    <property type="entry name" value="PYRUVATE-FLAVODOXIN OXIDOREDUCTASE-RELATED"/>
    <property type="match status" value="1"/>
</dbReference>
<evidence type="ECO:0000256" key="1">
    <source>
        <dbReference type="ARBA" id="ARBA00011595"/>
    </source>
</evidence>
<dbReference type="GO" id="GO:0019164">
    <property type="term" value="F:pyruvate synthase activity"/>
    <property type="evidence" value="ECO:0007669"/>
    <property type="project" value="UniProtKB-EC"/>
</dbReference>
<dbReference type="CDD" id="cd07034">
    <property type="entry name" value="TPP_PYR_PFOR_IOR-alpha_like"/>
    <property type="match status" value="1"/>
</dbReference>
<proteinExistence type="predicted"/>
<evidence type="ECO:0000313" key="10">
    <source>
        <dbReference type="EMBL" id="RLE08599.1"/>
    </source>
</evidence>
<accession>A0A662D1S2</accession>
<keyword evidence="3" id="KW-0560">Oxidoreductase</keyword>
<feature type="domain" description="Pyruvate:ferredoxin oxidoreductase core" evidence="9">
    <location>
        <begin position="262"/>
        <end position="366"/>
    </location>
</feature>
<dbReference type="NCBIfam" id="NF040682">
    <property type="entry name" value="PorA_Arch"/>
    <property type="match status" value="1"/>
</dbReference>
<dbReference type="InterPro" id="IPR029061">
    <property type="entry name" value="THDP-binding"/>
</dbReference>
<dbReference type="GO" id="GO:0006979">
    <property type="term" value="P:response to oxidative stress"/>
    <property type="evidence" value="ECO:0007669"/>
    <property type="project" value="TreeGrafter"/>
</dbReference>
<dbReference type="Proteomes" id="UP000277457">
    <property type="component" value="Unassembled WGS sequence"/>
</dbReference>
<dbReference type="InterPro" id="IPR009014">
    <property type="entry name" value="Transketo_C/PFOR_II"/>
</dbReference>
<dbReference type="SUPFAM" id="SSF52922">
    <property type="entry name" value="TK C-terminal domain-like"/>
    <property type="match status" value="1"/>
</dbReference>
<evidence type="ECO:0000256" key="6">
    <source>
        <dbReference type="ARBA" id="ARBA00044814"/>
    </source>
</evidence>
<protein>
    <recommendedName>
        <fullName evidence="4">Pyruvate synthase subunit PorA</fullName>
        <ecNumber evidence="2">1.2.7.1</ecNumber>
    </recommendedName>
    <alternativeName>
        <fullName evidence="6">Pyruvate oxidoreductase alpha chain</fullName>
    </alternativeName>
    <alternativeName>
        <fullName evidence="5">Pyruvic-ferredoxin oxidoreductase subunit alpha</fullName>
    </alternativeName>
</protein>
<evidence type="ECO:0000259" key="9">
    <source>
        <dbReference type="Pfam" id="PF17147"/>
    </source>
</evidence>
<evidence type="ECO:0000256" key="7">
    <source>
        <dbReference type="ARBA" id="ARBA00049357"/>
    </source>
</evidence>
<comment type="subunit">
    <text evidence="1">Heterotetramer of one alpha, one beta, one delta and one gamma chain.</text>
</comment>
<dbReference type="EMBL" id="QMPY01000016">
    <property type="protein sequence ID" value="RLE08599.1"/>
    <property type="molecule type" value="Genomic_DNA"/>
</dbReference>
<dbReference type="InterPro" id="IPR033412">
    <property type="entry name" value="PFOR_II"/>
</dbReference>
<dbReference type="InterPro" id="IPR050722">
    <property type="entry name" value="Pyruvate:ferred/Flavod_OxRd"/>
</dbReference>
<dbReference type="InterPro" id="IPR053390">
    <property type="entry name" value="Pyruvate_synthase_PorA"/>
</dbReference>
<dbReference type="Pfam" id="PF01855">
    <property type="entry name" value="POR_N"/>
    <property type="match status" value="1"/>
</dbReference>
<keyword evidence="10" id="KW-0670">Pyruvate</keyword>
<dbReference type="FunFam" id="3.40.50.920:FF:000010">
    <property type="entry name" value="Pyruvate ferredoxin oxidoreductase, alpha subunit"/>
    <property type="match status" value="1"/>
</dbReference>
<evidence type="ECO:0000256" key="5">
    <source>
        <dbReference type="ARBA" id="ARBA00044811"/>
    </source>
</evidence>
<dbReference type="PANTHER" id="PTHR32154">
    <property type="entry name" value="PYRUVATE-FLAVODOXIN OXIDOREDUCTASE-RELATED"/>
    <property type="match status" value="1"/>
</dbReference>
<comment type="caution">
    <text evidence="10">The sequence shown here is derived from an EMBL/GenBank/DDBJ whole genome shotgun (WGS) entry which is preliminary data.</text>
</comment>
<comment type="catalytic activity">
    <reaction evidence="7">
        <text>2 oxidized [2Fe-2S]-[ferredoxin] + pyruvate + CoA = 2 reduced [2Fe-2S]-[ferredoxin] + acetyl-CoA + CO2 + H(+)</text>
        <dbReference type="Rhea" id="RHEA:12765"/>
        <dbReference type="Rhea" id="RHEA-COMP:10000"/>
        <dbReference type="Rhea" id="RHEA-COMP:10001"/>
        <dbReference type="ChEBI" id="CHEBI:15361"/>
        <dbReference type="ChEBI" id="CHEBI:15378"/>
        <dbReference type="ChEBI" id="CHEBI:16526"/>
        <dbReference type="ChEBI" id="CHEBI:33737"/>
        <dbReference type="ChEBI" id="CHEBI:33738"/>
        <dbReference type="ChEBI" id="CHEBI:57287"/>
        <dbReference type="ChEBI" id="CHEBI:57288"/>
        <dbReference type="EC" id="1.2.7.1"/>
    </reaction>
</comment>
<evidence type="ECO:0000256" key="2">
    <source>
        <dbReference type="ARBA" id="ARBA00012822"/>
    </source>
</evidence>
<dbReference type="EC" id="1.2.7.1" evidence="2"/>
<dbReference type="Pfam" id="PF17147">
    <property type="entry name" value="PFOR_II"/>
    <property type="match status" value="1"/>
</dbReference>
<reference evidence="10 11" key="1">
    <citation type="submission" date="2018-06" db="EMBL/GenBank/DDBJ databases">
        <title>Extensive metabolic versatility and redundancy in microbially diverse, dynamic hydrothermal sediments.</title>
        <authorList>
            <person name="Dombrowski N."/>
            <person name="Teske A."/>
            <person name="Baker B.J."/>
        </authorList>
    </citation>
    <scope>NUCLEOTIDE SEQUENCE [LARGE SCALE GENOMIC DNA]</scope>
    <source>
        <strain evidence="10">B7_G13</strain>
    </source>
</reference>
<evidence type="ECO:0000256" key="3">
    <source>
        <dbReference type="ARBA" id="ARBA00023002"/>
    </source>
</evidence>
<dbReference type="AlphaFoldDB" id="A0A662D1S2"/>
<feature type="domain" description="Pyruvate flavodoxin/ferredoxin oxidoreductase pyrimidine binding" evidence="8">
    <location>
        <begin position="15"/>
        <end position="239"/>
    </location>
</feature>
<dbReference type="Gene3D" id="3.40.50.970">
    <property type="match status" value="1"/>
</dbReference>
<evidence type="ECO:0000259" key="8">
    <source>
        <dbReference type="Pfam" id="PF01855"/>
    </source>
</evidence>
<evidence type="ECO:0000313" key="11">
    <source>
        <dbReference type="Proteomes" id="UP000277457"/>
    </source>
</evidence>
<dbReference type="Gene3D" id="3.40.50.920">
    <property type="match status" value="1"/>
</dbReference>
<evidence type="ECO:0000256" key="4">
    <source>
        <dbReference type="ARBA" id="ARBA00044787"/>
    </source>
</evidence>
<dbReference type="FunFam" id="3.40.50.970:FF:000012">
    <property type="entry name" value="Pyruvate:ferredoxin (Flavodoxin) oxidoreductase"/>
    <property type="match status" value="1"/>
</dbReference>
<dbReference type="SUPFAM" id="SSF52518">
    <property type="entry name" value="Thiamin diphosphate-binding fold (THDP-binding)"/>
    <property type="match status" value="1"/>
</dbReference>
<organism evidence="10 11">
    <name type="scientific">Aerophobetes bacterium</name>
    <dbReference type="NCBI Taxonomy" id="2030807"/>
    <lineage>
        <taxon>Bacteria</taxon>
        <taxon>Candidatus Aerophobota</taxon>
    </lineage>
</organism>
<sequence length="393" mass="43539">MSKILGLTGDETAAEAMRQINPDVLAAYPITPQTETVQRFSEFVADGVVSTEMVRVESEHSAMSSCVGASAAGARTMTATSANGLALMWEILYIAASCRLPIVMVVVNRALSGPINIHCDHSDSMGARDSGWIQIYSENCQEVYDNLIQAVRIAEDKDVLLPVMVTFDGFIISHAMERVEILEDEEVRKFIGEFKSPHSLLDIDNPVTYGPLDLYDYYFEHKRQQIEAMKKAPSVIRKVGREFKELFGRSYDLMEGYNLEDAELILVAAGSTAGTVKTAVDELREEGVKAGLLKVRVFRPFPYEEIAQALRGAKAVAVLDRSASFGAQGGPLFLEVRSSLFEEDRRSPVINYIYGLGGRDIKVEEIKQVYTHLEEIAQGKKPIELVDCLGVRE</sequence>
<name>A0A662D1S2_UNCAE</name>
<gene>
    <name evidence="10" type="primary">porA</name>
    <name evidence="10" type="ORF">DRZ78_00800</name>
</gene>
<dbReference type="InterPro" id="IPR002880">
    <property type="entry name" value="Pyrv_Fd/Flavodoxin_OxRdtase_N"/>
</dbReference>